<evidence type="ECO:0000313" key="2">
    <source>
        <dbReference type="EMBL" id="ETO74859.1"/>
    </source>
</evidence>
<feature type="compositionally biased region" description="Low complexity" evidence="1">
    <location>
        <begin position="30"/>
        <end position="41"/>
    </location>
</feature>
<dbReference type="Proteomes" id="UP000028582">
    <property type="component" value="Unassembled WGS sequence"/>
</dbReference>
<sequence length="53" mass="5986">MTSVHLAISKLPWSYELTNFPKTSNHIKFTTQSSTNYSSTSDYNGPQGRPHLN</sequence>
<accession>A0A081A7J8</accession>
<comment type="caution">
    <text evidence="2">The sequence shown here is derived from an EMBL/GenBank/DDBJ whole genome shotgun (WGS) entry which is preliminary data.</text>
</comment>
<evidence type="ECO:0000313" key="3">
    <source>
        <dbReference type="Proteomes" id="UP000028582"/>
    </source>
</evidence>
<evidence type="ECO:0000256" key="1">
    <source>
        <dbReference type="SAM" id="MobiDB-lite"/>
    </source>
</evidence>
<proteinExistence type="predicted"/>
<dbReference type="AlphaFoldDB" id="A0A081A7J8"/>
<name>A0A081A7J8_PHYNI</name>
<gene>
    <name evidence="2" type="ORF">F444_09488</name>
</gene>
<feature type="region of interest" description="Disordered" evidence="1">
    <location>
        <begin position="29"/>
        <end position="53"/>
    </location>
</feature>
<organism evidence="2 3">
    <name type="scientific">Phytophthora nicotianae P1976</name>
    <dbReference type="NCBI Taxonomy" id="1317066"/>
    <lineage>
        <taxon>Eukaryota</taxon>
        <taxon>Sar</taxon>
        <taxon>Stramenopiles</taxon>
        <taxon>Oomycota</taxon>
        <taxon>Peronosporomycetes</taxon>
        <taxon>Peronosporales</taxon>
        <taxon>Peronosporaceae</taxon>
        <taxon>Phytophthora</taxon>
    </lineage>
</organism>
<reference evidence="2 3" key="1">
    <citation type="submission" date="2013-11" db="EMBL/GenBank/DDBJ databases">
        <title>The Genome Sequence of Phytophthora parasitica P1976.</title>
        <authorList>
            <consortium name="The Broad Institute Genomics Platform"/>
            <person name="Russ C."/>
            <person name="Tyler B."/>
            <person name="Panabieres F."/>
            <person name="Shan W."/>
            <person name="Tripathy S."/>
            <person name="Grunwald N."/>
            <person name="Machado M."/>
            <person name="Johnson C.S."/>
            <person name="Walker B."/>
            <person name="Young S."/>
            <person name="Zeng Q."/>
            <person name="Gargeya S."/>
            <person name="Fitzgerald M."/>
            <person name="Haas B."/>
            <person name="Abouelleil A."/>
            <person name="Allen A.W."/>
            <person name="Alvarado L."/>
            <person name="Arachchi H.M."/>
            <person name="Berlin A.M."/>
            <person name="Chapman S.B."/>
            <person name="Gainer-Dewar J."/>
            <person name="Goldberg J."/>
            <person name="Griggs A."/>
            <person name="Gujja S."/>
            <person name="Hansen M."/>
            <person name="Howarth C."/>
            <person name="Imamovic A."/>
            <person name="Ireland A."/>
            <person name="Larimer J."/>
            <person name="McCowan C."/>
            <person name="Murphy C."/>
            <person name="Pearson M."/>
            <person name="Poon T.W."/>
            <person name="Priest M."/>
            <person name="Roberts A."/>
            <person name="Saif S."/>
            <person name="Shea T."/>
            <person name="Sisk P."/>
            <person name="Sykes S."/>
            <person name="Wortman J."/>
            <person name="Nusbaum C."/>
            <person name="Birren B."/>
        </authorList>
    </citation>
    <scope>NUCLEOTIDE SEQUENCE [LARGE SCALE GENOMIC DNA]</scope>
    <source>
        <strain evidence="2 3">P1976</strain>
    </source>
</reference>
<dbReference type="EMBL" id="ANJA01001744">
    <property type="protein sequence ID" value="ETO74859.1"/>
    <property type="molecule type" value="Genomic_DNA"/>
</dbReference>
<protein>
    <submittedName>
        <fullName evidence="2">Uncharacterized protein</fullName>
    </submittedName>
</protein>